<dbReference type="PRINTS" id="PR00039">
    <property type="entry name" value="HTHLYSR"/>
</dbReference>
<evidence type="ECO:0000313" key="7">
    <source>
        <dbReference type="Proteomes" id="UP000648908"/>
    </source>
</evidence>
<evidence type="ECO:0000256" key="1">
    <source>
        <dbReference type="ARBA" id="ARBA00009437"/>
    </source>
</evidence>
<dbReference type="GO" id="GO:0010628">
    <property type="term" value="P:positive regulation of gene expression"/>
    <property type="evidence" value="ECO:0007669"/>
    <property type="project" value="TreeGrafter"/>
</dbReference>
<dbReference type="GO" id="GO:0003700">
    <property type="term" value="F:DNA-binding transcription factor activity"/>
    <property type="evidence" value="ECO:0007669"/>
    <property type="project" value="InterPro"/>
</dbReference>
<dbReference type="GO" id="GO:0009089">
    <property type="term" value="P:lysine biosynthetic process via diaminopimelate"/>
    <property type="evidence" value="ECO:0007669"/>
    <property type="project" value="TreeGrafter"/>
</dbReference>
<dbReference type="PANTHER" id="PTHR30427">
    <property type="entry name" value="TRANSCRIPTIONAL ACTIVATOR PROTEIN LYSR"/>
    <property type="match status" value="1"/>
</dbReference>
<dbReference type="InterPro" id="IPR005119">
    <property type="entry name" value="LysR_subst-bd"/>
</dbReference>
<feature type="domain" description="HTH lysR-type" evidence="5">
    <location>
        <begin position="1"/>
        <end position="46"/>
    </location>
</feature>
<dbReference type="EMBL" id="JAESVN010000004">
    <property type="protein sequence ID" value="MBL4917910.1"/>
    <property type="molecule type" value="Genomic_DNA"/>
</dbReference>
<dbReference type="InterPro" id="IPR037424">
    <property type="entry name" value="NocR_PBP2"/>
</dbReference>
<dbReference type="CDD" id="cd08415">
    <property type="entry name" value="PBP2_LysR_opines_like"/>
    <property type="match status" value="1"/>
</dbReference>
<comment type="similarity">
    <text evidence="1">Belongs to the LysR transcriptional regulatory family.</text>
</comment>
<protein>
    <submittedName>
        <fullName evidence="6">LysR family transcriptional regulator</fullName>
    </submittedName>
</protein>
<evidence type="ECO:0000313" key="6">
    <source>
        <dbReference type="EMBL" id="MBL4917910.1"/>
    </source>
</evidence>
<comment type="caution">
    <text evidence="6">The sequence shown here is derived from an EMBL/GenBank/DDBJ whole genome shotgun (WGS) entry which is preliminary data.</text>
</comment>
<dbReference type="Gene3D" id="1.10.10.10">
    <property type="entry name" value="Winged helix-like DNA-binding domain superfamily/Winged helix DNA-binding domain"/>
    <property type="match status" value="1"/>
</dbReference>
<dbReference type="InterPro" id="IPR036390">
    <property type="entry name" value="WH_DNA-bd_sf"/>
</dbReference>
<evidence type="ECO:0000256" key="2">
    <source>
        <dbReference type="ARBA" id="ARBA00023015"/>
    </source>
</evidence>
<gene>
    <name evidence="6" type="ORF">JL811_11830</name>
</gene>
<dbReference type="InterPro" id="IPR000847">
    <property type="entry name" value="LysR_HTH_N"/>
</dbReference>
<dbReference type="Proteomes" id="UP000648908">
    <property type="component" value="Unassembled WGS sequence"/>
</dbReference>
<dbReference type="GO" id="GO:0043565">
    <property type="term" value="F:sequence-specific DNA binding"/>
    <property type="evidence" value="ECO:0007669"/>
    <property type="project" value="TreeGrafter"/>
</dbReference>
<evidence type="ECO:0000256" key="4">
    <source>
        <dbReference type="ARBA" id="ARBA00023163"/>
    </source>
</evidence>
<name>A0A8K0Y078_9RHOB</name>
<accession>A0A8K0Y078</accession>
<dbReference type="AlphaFoldDB" id="A0A8K0Y078"/>
<sequence length="293" mass="32207">MESRSISRAADALHLTQPAVSKLIQSLEAECGLRLFERQRQRVLPTAEAHLYLDEAENLFLNLSRLGRLAEDLKAMVHTKLTIACYPALAIDLMPQVLNRFQRQNPGAASTLLIRSSPRLSDMAIAQQFDLGISMLPVNHPDVISVPLLRENLVVLMPPGHHLAGREELRPRDLEGEEFVSMGHDDRLSYKIDEYFLKAGVTRRIVGRVALAAAVCGFVRDGAGVSLVGPLTATGPVAAGVKVARLRPPIHTVSNLLIPKLRPASAIRDQFLAYLRGALAEPLPEVTALDWEF</sequence>
<keyword evidence="7" id="KW-1185">Reference proteome</keyword>
<keyword evidence="3" id="KW-0238">DNA-binding</keyword>
<keyword evidence="4" id="KW-0804">Transcription</keyword>
<dbReference type="Pfam" id="PF00126">
    <property type="entry name" value="HTH_1"/>
    <property type="match status" value="1"/>
</dbReference>
<dbReference type="Pfam" id="PF03466">
    <property type="entry name" value="LysR_substrate"/>
    <property type="match status" value="1"/>
</dbReference>
<keyword evidence="2" id="KW-0805">Transcription regulation</keyword>
<evidence type="ECO:0000259" key="5">
    <source>
        <dbReference type="PROSITE" id="PS50931"/>
    </source>
</evidence>
<dbReference type="PROSITE" id="PS50931">
    <property type="entry name" value="HTH_LYSR"/>
    <property type="match status" value="1"/>
</dbReference>
<reference evidence="6" key="1">
    <citation type="submission" date="2021-01" db="EMBL/GenBank/DDBJ databases">
        <title>Tabrizicola alba sp. nov. a motile alkaliphilic bacterium isolated from a soda lake.</title>
        <authorList>
            <person name="Szuroczki S."/>
            <person name="Abbaszade G."/>
            <person name="Schumann P."/>
            <person name="Toth E."/>
        </authorList>
    </citation>
    <scope>NUCLEOTIDE SEQUENCE</scope>
    <source>
        <strain evidence="6">DMG-N-6</strain>
    </source>
</reference>
<evidence type="ECO:0000256" key="3">
    <source>
        <dbReference type="ARBA" id="ARBA00023125"/>
    </source>
</evidence>
<dbReference type="InterPro" id="IPR036388">
    <property type="entry name" value="WH-like_DNA-bd_sf"/>
</dbReference>
<dbReference type="SUPFAM" id="SSF53850">
    <property type="entry name" value="Periplasmic binding protein-like II"/>
    <property type="match status" value="1"/>
</dbReference>
<dbReference type="SUPFAM" id="SSF46785">
    <property type="entry name" value="Winged helix' DNA-binding domain"/>
    <property type="match status" value="1"/>
</dbReference>
<organism evidence="6 7">
    <name type="scientific">Szabonella alba</name>
    <dbReference type="NCBI Taxonomy" id="2804194"/>
    <lineage>
        <taxon>Bacteria</taxon>
        <taxon>Pseudomonadati</taxon>
        <taxon>Pseudomonadota</taxon>
        <taxon>Alphaproteobacteria</taxon>
        <taxon>Rhodobacterales</taxon>
        <taxon>Paracoccaceae</taxon>
        <taxon>Szabonella</taxon>
    </lineage>
</organism>
<dbReference type="PANTHER" id="PTHR30427:SF1">
    <property type="entry name" value="TRANSCRIPTIONAL ACTIVATOR PROTEIN LYSR"/>
    <property type="match status" value="1"/>
</dbReference>
<dbReference type="Gene3D" id="3.40.190.290">
    <property type="match status" value="1"/>
</dbReference>
<proteinExistence type="inferred from homology"/>